<evidence type="ECO:0000313" key="3">
    <source>
        <dbReference type="Proteomes" id="UP001258017"/>
    </source>
</evidence>
<reference evidence="2" key="2">
    <citation type="journal article" date="2023" name="Commun. Biol.">
        <title>Intrasexual cuticular hydrocarbon dimorphism in a wasp sheds light on hydrocarbon biosynthesis genes in Hymenoptera.</title>
        <authorList>
            <person name="Moris V.C."/>
            <person name="Podsiadlowski L."/>
            <person name="Martin S."/>
            <person name="Oeyen J.P."/>
            <person name="Donath A."/>
            <person name="Petersen M."/>
            <person name="Wilbrandt J."/>
            <person name="Misof B."/>
            <person name="Liedtke D."/>
            <person name="Thamm M."/>
            <person name="Scheiner R."/>
            <person name="Schmitt T."/>
            <person name="Niehuis O."/>
        </authorList>
    </citation>
    <scope>NUCLEOTIDE SEQUENCE</scope>
    <source>
        <strain evidence="2">GBR_01_08_01A</strain>
    </source>
</reference>
<comment type="caution">
    <text evidence="2">The sequence shown here is derived from an EMBL/GenBank/DDBJ whole genome shotgun (WGS) entry which is preliminary data.</text>
</comment>
<reference evidence="2" key="1">
    <citation type="submission" date="2021-08" db="EMBL/GenBank/DDBJ databases">
        <authorList>
            <person name="Misof B."/>
            <person name="Oliver O."/>
            <person name="Podsiadlowski L."/>
            <person name="Donath A."/>
            <person name="Peters R."/>
            <person name="Mayer C."/>
            <person name="Rust J."/>
            <person name="Gunkel S."/>
            <person name="Lesny P."/>
            <person name="Martin S."/>
            <person name="Oeyen J.P."/>
            <person name="Petersen M."/>
            <person name="Panagiotis P."/>
            <person name="Wilbrandt J."/>
            <person name="Tanja T."/>
        </authorList>
    </citation>
    <scope>NUCLEOTIDE SEQUENCE</scope>
    <source>
        <strain evidence="2">GBR_01_08_01A</strain>
        <tissue evidence="2">Thorax + abdomen</tissue>
    </source>
</reference>
<dbReference type="AlphaFoldDB" id="A0AAD9VKI9"/>
<proteinExistence type="predicted"/>
<dbReference type="Proteomes" id="UP001258017">
    <property type="component" value="Unassembled WGS sequence"/>
</dbReference>
<organism evidence="2 3">
    <name type="scientific">Odynerus spinipes</name>
    <dbReference type="NCBI Taxonomy" id="1348599"/>
    <lineage>
        <taxon>Eukaryota</taxon>
        <taxon>Metazoa</taxon>
        <taxon>Ecdysozoa</taxon>
        <taxon>Arthropoda</taxon>
        <taxon>Hexapoda</taxon>
        <taxon>Insecta</taxon>
        <taxon>Pterygota</taxon>
        <taxon>Neoptera</taxon>
        <taxon>Endopterygota</taxon>
        <taxon>Hymenoptera</taxon>
        <taxon>Apocrita</taxon>
        <taxon>Aculeata</taxon>
        <taxon>Vespoidea</taxon>
        <taxon>Vespidae</taxon>
        <taxon>Eumeninae</taxon>
        <taxon>Odynerus</taxon>
    </lineage>
</organism>
<protein>
    <recommendedName>
        <fullName evidence="1">DUF4219 domain-containing protein</fullName>
    </recommendedName>
</protein>
<name>A0AAD9VKI9_9HYME</name>
<sequence length="69" mass="7632">MASSSAVRIELLNKDNYDTWKIQMEALLVKNDAWAYVSGKTTKPTLIAGDASSEAAIKKWESEDRKAKG</sequence>
<evidence type="ECO:0000259" key="1">
    <source>
        <dbReference type="Pfam" id="PF13961"/>
    </source>
</evidence>
<dbReference type="InterPro" id="IPR025314">
    <property type="entry name" value="DUF4219"/>
</dbReference>
<dbReference type="Pfam" id="PF13961">
    <property type="entry name" value="DUF4219"/>
    <property type="match status" value="1"/>
</dbReference>
<gene>
    <name evidence="2" type="ORF">KPH14_006264</name>
</gene>
<feature type="non-terminal residue" evidence="2">
    <location>
        <position position="69"/>
    </location>
</feature>
<feature type="domain" description="DUF4219" evidence="1">
    <location>
        <begin position="12"/>
        <end position="38"/>
    </location>
</feature>
<dbReference type="EMBL" id="JAIFRP010004362">
    <property type="protein sequence ID" value="KAK2577097.1"/>
    <property type="molecule type" value="Genomic_DNA"/>
</dbReference>
<keyword evidence="3" id="KW-1185">Reference proteome</keyword>
<evidence type="ECO:0000313" key="2">
    <source>
        <dbReference type="EMBL" id="KAK2577097.1"/>
    </source>
</evidence>
<accession>A0AAD9VKI9</accession>